<sequence length="98" mass="11069">MTVKNIRFINGENVIADVVEETEDTITLQDSIVAMPVSEDGVQIGFAPWAPLQDPDIDDLTVAKHHVMYITKPSPSLEEQFNKMFNRIQVQSKKIIMP</sequence>
<proteinExistence type="predicted"/>
<evidence type="ECO:0000313" key="1">
    <source>
        <dbReference type="EMBL" id="ABA47128.1"/>
    </source>
</evidence>
<name>Q0QZ68_BPSYS</name>
<keyword evidence="2" id="KW-1185">Reference proteome</keyword>
<evidence type="ECO:0000313" key="2">
    <source>
        <dbReference type="Proteomes" id="UP000000909"/>
    </source>
</evidence>
<dbReference type="KEGG" id="vg:4239020"/>
<organism evidence="1 2">
    <name type="scientific">Synechococcus phage syn9</name>
    <dbReference type="NCBI Taxonomy" id="382359"/>
    <lineage>
        <taxon>Viruses</taxon>
        <taxon>Duplodnaviria</taxon>
        <taxon>Heunggongvirae</taxon>
        <taxon>Uroviricota</taxon>
        <taxon>Caudoviricetes</taxon>
        <taxon>Pantevenvirales</taxon>
        <taxon>Kyanoviridae</taxon>
        <taxon>Ormenosvirus</taxon>
        <taxon>Ormenosvirus syn9</taxon>
    </lineage>
</organism>
<reference evidence="1 2" key="1">
    <citation type="journal article" date="2007" name="Environ. Microbiol.">
        <title>Genomic and structural analysis of Syn9, a cyanophage infecting marine Prochlorococcus and Synechococcus.</title>
        <authorList>
            <person name="Weigele P.R."/>
            <person name="Pope W.H."/>
            <person name="Pedulla M.L."/>
            <person name="Houtz J.M."/>
            <person name="Smith A.L."/>
            <person name="Conway J.F."/>
            <person name="King J."/>
            <person name="Hatfull G.F."/>
            <person name="Lawrence J.G."/>
            <person name="Hendrix R.W."/>
        </authorList>
    </citation>
    <scope>NUCLEOTIDE SEQUENCE</scope>
</reference>
<dbReference type="EMBL" id="DQ149023">
    <property type="protein sequence ID" value="ABA47128.1"/>
    <property type="molecule type" value="Genomic_DNA"/>
</dbReference>
<dbReference type="Proteomes" id="UP000000909">
    <property type="component" value="Segment"/>
</dbReference>
<dbReference type="OrthoDB" id="22174at10239"/>
<dbReference type="GeneID" id="4239020"/>
<organismHost>
    <name type="scientific">Synechococcus</name>
    <dbReference type="NCBI Taxonomy" id="1129"/>
</organismHost>
<dbReference type="RefSeq" id="YP_717827.1">
    <property type="nucleotide sequence ID" value="NC_008296.2"/>
</dbReference>
<accession>Q0QZ68</accession>
<dbReference type="Gene3D" id="2.30.30.100">
    <property type="match status" value="1"/>
</dbReference>
<protein>
    <submittedName>
        <fullName evidence="1">Gp157</fullName>
    </submittedName>
</protein>